<name>A0A2X0MXP5_9BASI</name>
<gene>
    <name evidence="6" type="primary">BQ5605_C005g03404</name>
    <name evidence="6" type="ORF">BQ5605_C005G03404</name>
</gene>
<dbReference type="STRING" id="796604.A0A2X0MXP5"/>
<feature type="compositionally biased region" description="Acidic residues" evidence="4">
    <location>
        <begin position="873"/>
        <end position="883"/>
    </location>
</feature>
<feature type="compositionally biased region" description="Basic and acidic residues" evidence="4">
    <location>
        <begin position="483"/>
        <end position="492"/>
    </location>
</feature>
<comment type="subcellular location">
    <subcellularLocation>
        <location evidence="1">Nucleus</location>
    </subcellularLocation>
</comment>
<feature type="domain" description="DNA endonuclease activator Ctp1 C-terminal" evidence="5">
    <location>
        <begin position="933"/>
        <end position="1028"/>
    </location>
</feature>
<keyword evidence="7" id="KW-1185">Reference proteome</keyword>
<feature type="compositionally biased region" description="Low complexity" evidence="4">
    <location>
        <begin position="645"/>
        <end position="664"/>
    </location>
</feature>
<feature type="compositionally biased region" description="Basic residues" evidence="4">
    <location>
        <begin position="423"/>
        <end position="434"/>
    </location>
</feature>
<evidence type="ECO:0000313" key="6">
    <source>
        <dbReference type="EMBL" id="SGY75152.1"/>
    </source>
</evidence>
<evidence type="ECO:0000256" key="3">
    <source>
        <dbReference type="ARBA" id="ARBA00023242"/>
    </source>
</evidence>
<dbReference type="EMBL" id="FQNC01000047">
    <property type="protein sequence ID" value="SGY75152.1"/>
    <property type="molecule type" value="Genomic_DNA"/>
</dbReference>
<dbReference type="InterPro" id="IPR013882">
    <property type="entry name" value="Ctp1_C"/>
</dbReference>
<keyword evidence="3" id="KW-0539">Nucleus</keyword>
<evidence type="ECO:0000256" key="1">
    <source>
        <dbReference type="ARBA" id="ARBA00004123"/>
    </source>
</evidence>
<dbReference type="AlphaFoldDB" id="A0A2X0MXP5"/>
<feature type="compositionally biased region" description="Low complexity" evidence="4">
    <location>
        <begin position="407"/>
        <end position="419"/>
    </location>
</feature>
<feature type="compositionally biased region" description="Low complexity" evidence="4">
    <location>
        <begin position="710"/>
        <end position="721"/>
    </location>
</feature>
<evidence type="ECO:0000259" key="5">
    <source>
        <dbReference type="Pfam" id="PF08573"/>
    </source>
</evidence>
<feature type="compositionally biased region" description="Basic and acidic residues" evidence="4">
    <location>
        <begin position="820"/>
        <end position="845"/>
    </location>
</feature>
<feature type="compositionally biased region" description="Polar residues" evidence="4">
    <location>
        <begin position="214"/>
        <end position="225"/>
    </location>
</feature>
<feature type="compositionally biased region" description="Polar residues" evidence="4">
    <location>
        <begin position="529"/>
        <end position="556"/>
    </location>
</feature>
<feature type="region of interest" description="Disordered" evidence="4">
    <location>
        <begin position="1046"/>
        <end position="1070"/>
    </location>
</feature>
<feature type="compositionally biased region" description="Polar residues" evidence="4">
    <location>
        <begin position="612"/>
        <end position="627"/>
    </location>
</feature>
<protein>
    <submittedName>
        <fullName evidence="6">BQ5605_C005g03404 protein</fullName>
    </submittedName>
</protein>
<keyword evidence="2" id="KW-0227">DNA damage</keyword>
<dbReference type="Proteomes" id="UP000249464">
    <property type="component" value="Unassembled WGS sequence"/>
</dbReference>
<feature type="compositionally biased region" description="Low complexity" evidence="4">
    <location>
        <begin position="847"/>
        <end position="861"/>
    </location>
</feature>
<feature type="compositionally biased region" description="Basic residues" evidence="4">
    <location>
        <begin position="768"/>
        <end position="777"/>
    </location>
</feature>
<evidence type="ECO:0000256" key="2">
    <source>
        <dbReference type="ARBA" id="ARBA00022763"/>
    </source>
</evidence>
<evidence type="ECO:0000313" key="7">
    <source>
        <dbReference type="Proteomes" id="UP000249464"/>
    </source>
</evidence>
<dbReference type="Pfam" id="PF08573">
    <property type="entry name" value="SAE2"/>
    <property type="match status" value="1"/>
</dbReference>
<feature type="compositionally biased region" description="Acidic residues" evidence="4">
    <location>
        <begin position="688"/>
        <end position="700"/>
    </location>
</feature>
<feature type="compositionally biased region" description="Low complexity" evidence="4">
    <location>
        <begin position="234"/>
        <end position="257"/>
    </location>
</feature>
<feature type="region of interest" description="Disordered" evidence="4">
    <location>
        <begin position="457"/>
        <end position="887"/>
    </location>
</feature>
<feature type="region of interest" description="Disordered" evidence="4">
    <location>
        <begin position="392"/>
        <end position="443"/>
    </location>
</feature>
<feature type="region of interest" description="Disordered" evidence="4">
    <location>
        <begin position="907"/>
        <end position="926"/>
    </location>
</feature>
<feature type="region of interest" description="Disordered" evidence="4">
    <location>
        <begin position="1002"/>
        <end position="1025"/>
    </location>
</feature>
<feature type="region of interest" description="Disordered" evidence="4">
    <location>
        <begin position="192"/>
        <end position="260"/>
    </location>
</feature>
<organism evidence="6 7">
    <name type="scientific">Microbotryum silenes-dioicae</name>
    <dbReference type="NCBI Taxonomy" id="796604"/>
    <lineage>
        <taxon>Eukaryota</taxon>
        <taxon>Fungi</taxon>
        <taxon>Dikarya</taxon>
        <taxon>Basidiomycota</taxon>
        <taxon>Pucciniomycotina</taxon>
        <taxon>Microbotryomycetes</taxon>
        <taxon>Microbotryales</taxon>
        <taxon>Microbotryaceae</taxon>
        <taxon>Microbotryum</taxon>
    </lineage>
</organism>
<dbReference type="GO" id="GO:0005634">
    <property type="term" value="C:nucleus"/>
    <property type="evidence" value="ECO:0007669"/>
    <property type="project" value="UniProtKB-SubCell"/>
</dbReference>
<reference evidence="6 7" key="1">
    <citation type="submission" date="2016-11" db="EMBL/GenBank/DDBJ databases">
        <authorList>
            <person name="Jaros S."/>
            <person name="Januszkiewicz K."/>
            <person name="Wedrychowicz H."/>
        </authorList>
    </citation>
    <scope>NUCLEOTIDE SEQUENCE [LARGE SCALE GENOMIC DNA]</scope>
</reference>
<evidence type="ECO:0000256" key="4">
    <source>
        <dbReference type="SAM" id="MobiDB-lite"/>
    </source>
</evidence>
<feature type="compositionally biased region" description="Low complexity" evidence="4">
    <location>
        <begin position="572"/>
        <end position="589"/>
    </location>
</feature>
<accession>A0A2X0MXP5</accession>
<sequence>MSQRSELLDVPSFQASADHRFRDSRVARLTYVLAAIGQTSIDSLEDFIFLHGAARLVPLSADEPRSLETQQLPPTTPAEEVSEIRKRALIELKDELKRKDKELEYTHRLYEQEREEKLGLRRDLRWFLDLQRPEDRPPSHTDPGRSGLKAKALAQLQTQLDEANAVIDKFHQQQQTLQAEIERLRPALEQAQQRNVAAERPAKGLTPPAETLLSAAQPSSATVTRSPAPRAGADDATTSAKSKTSSSTAPASTTASPLRSARLQEALYETLHKRYLSNKKRADDITNWAMTKLQAFIAENSTYLAQLPPTPPLPPTSELPELPPLKVVLGEPSEDAVGRFSVALSELKRWDDDAQAVVGTLVRWKSIIKDTARRVAALKEAKDASKAVVAVKKRRKVKKSPADLNPSASTSSSTKRSSSPLKAGRKAGSPRRSRLVSEALNGPASGLVLRADGVFAKDASSSAPPASPPKRVLSPSPSAQGPRKIDAPHEETQIPDSPMKSNKRKGNLGLEASTSAKSKRARRSSFKTNQSPLRSGVQNGQLESSPQRGSPSPLQRQQDRILSQKEQRKSPEAASIRAPSIPASSWGPEPDTEPDDFFPPAAQHDTVDEVTRSPSARVSSQDTRSQPPTQPAILKPVGLSPFVPSVARSQASATRASSRGTTVSHSPLSQNLWKINALPESEKKASVNDDEDDDHEDDDDVSKRPPSPSPSVAKPRVSSSPDDTRLIRTPLIRSPANRPKVTEDEQPLMGFDAALGSPPLPQADSGVKKRRQGKKHAPVKDVDGDEEGDVETPKCGTSRVQKLRERGGEAQSDDGGTAVVREKAERFARKEGKKNARKSEADADTRGASLKGKGKAKAVLDADLDEEPRVEQESEELVQSEDDVTGHDFMRKLHAKRAREAEAIAAEKARKTGKASPAIEINPGRNAGKSYHFYEVERNKAAREQMFAHDCEDCAGYYARAHAGLVVPPDHVRSCNHAKTSKGASSNFLAQRQEAMQDLLQKTSRHRKHHRPDPTPPDFWQMGFPSTAQVNDINARAEEIRQERQRFQLAEASKERGFYRYRDDAPKARR</sequence>
<feature type="compositionally biased region" description="Basic and acidic residues" evidence="4">
    <location>
        <begin position="557"/>
        <end position="571"/>
    </location>
</feature>
<proteinExistence type="predicted"/>
<dbReference type="GO" id="GO:0006281">
    <property type="term" value="P:DNA repair"/>
    <property type="evidence" value="ECO:0007669"/>
    <property type="project" value="InterPro"/>
</dbReference>